<dbReference type="RefSeq" id="WP_068542044.1">
    <property type="nucleotide sequence ID" value="NZ_LSFI01000025.1"/>
</dbReference>
<dbReference type="EMBL" id="LSFI01000025">
    <property type="protein sequence ID" value="OAG27617.1"/>
    <property type="molecule type" value="Genomic_DNA"/>
</dbReference>
<dbReference type="AlphaFoldDB" id="A0A177E6P3"/>
<evidence type="ECO:0008006" key="5">
    <source>
        <dbReference type="Google" id="ProtNLM"/>
    </source>
</evidence>
<name>A0A177E6P3_9BACT</name>
<organism evidence="3 4">
    <name type="scientific">Thermodesulfatator autotrophicus</name>
    <dbReference type="NCBI Taxonomy" id="1795632"/>
    <lineage>
        <taxon>Bacteria</taxon>
        <taxon>Pseudomonadati</taxon>
        <taxon>Thermodesulfobacteriota</taxon>
        <taxon>Thermodesulfobacteria</taxon>
        <taxon>Thermodesulfobacteriales</taxon>
        <taxon>Thermodesulfatatoraceae</taxon>
        <taxon>Thermodesulfatator</taxon>
    </lineage>
</organism>
<reference evidence="3 4" key="1">
    <citation type="submission" date="2016-02" db="EMBL/GenBank/DDBJ databases">
        <title>Draft genome sequence of Thermodesulfatator sp. S606.</title>
        <authorList>
            <person name="Lai Q."/>
            <person name="Cao J."/>
            <person name="Dupont S."/>
            <person name="Shao Z."/>
            <person name="Jebbar M."/>
            <person name="Alain K."/>
        </authorList>
    </citation>
    <scope>NUCLEOTIDE SEQUENCE [LARGE SCALE GENOMIC DNA]</scope>
    <source>
        <strain evidence="3 4">S606</strain>
    </source>
</reference>
<keyword evidence="2" id="KW-0732">Signal</keyword>
<dbReference type="Proteomes" id="UP000076964">
    <property type="component" value="Unassembled WGS sequence"/>
</dbReference>
<comment type="caution">
    <text evidence="3">The sequence shown here is derived from an EMBL/GenBank/DDBJ whole genome shotgun (WGS) entry which is preliminary data.</text>
</comment>
<dbReference type="Gene3D" id="1.25.40.10">
    <property type="entry name" value="Tetratricopeptide repeat domain"/>
    <property type="match status" value="1"/>
</dbReference>
<sequence length="296" mass="33084">MKNWFKKFGVLWLVLGLFFSSVSLAANPVLTPQEVAKGAVKSAQKKAEDIQAKLSQDAIKAVEDTHKALVLLDQGKTDEALKVLQEAIGKLEVVLAANPDLAYVPINVSTVVVDLQASPKEIEETLKQVQKLLDEGDIQKARVLLNTLQSEIDIIIEKLPLATYPDTIKLAVKYITQGKIEEAKILLNTAISSLVQEVVVVPLPIIRAEILVKAASKAAGTEKDKAIEYLNRAEKQLKIAKLLGYVKDYEKEYRELVKQIKDLKKEIKGKNHSAKMFEELLSKFKTFRQHFEKESK</sequence>
<dbReference type="Pfam" id="PF10938">
    <property type="entry name" value="YfdX"/>
    <property type="match status" value="1"/>
</dbReference>
<dbReference type="OrthoDB" id="1233024at2"/>
<evidence type="ECO:0000256" key="2">
    <source>
        <dbReference type="SAM" id="SignalP"/>
    </source>
</evidence>
<feature type="coiled-coil region" evidence="1">
    <location>
        <begin position="239"/>
        <end position="273"/>
    </location>
</feature>
<dbReference type="InterPro" id="IPR011990">
    <property type="entry name" value="TPR-like_helical_dom_sf"/>
</dbReference>
<dbReference type="STRING" id="1795632.TH606_06150"/>
<evidence type="ECO:0000313" key="4">
    <source>
        <dbReference type="Proteomes" id="UP000076964"/>
    </source>
</evidence>
<feature type="chain" id="PRO_5008060196" description="YfdX protein" evidence="2">
    <location>
        <begin position="26"/>
        <end position="296"/>
    </location>
</feature>
<dbReference type="SUPFAM" id="SSF48452">
    <property type="entry name" value="TPR-like"/>
    <property type="match status" value="1"/>
</dbReference>
<accession>A0A177E6P3</accession>
<evidence type="ECO:0000313" key="3">
    <source>
        <dbReference type="EMBL" id="OAG27617.1"/>
    </source>
</evidence>
<keyword evidence="1" id="KW-0175">Coiled coil</keyword>
<proteinExistence type="predicted"/>
<feature type="signal peptide" evidence="2">
    <location>
        <begin position="1"/>
        <end position="25"/>
    </location>
</feature>
<protein>
    <recommendedName>
        <fullName evidence="5">YfdX protein</fullName>
    </recommendedName>
</protein>
<keyword evidence="4" id="KW-1185">Reference proteome</keyword>
<gene>
    <name evidence="3" type="ORF">TH606_06150</name>
</gene>
<dbReference type="InterPro" id="IPR021236">
    <property type="entry name" value="Uncharacterised_YfdX"/>
</dbReference>
<evidence type="ECO:0000256" key="1">
    <source>
        <dbReference type="SAM" id="Coils"/>
    </source>
</evidence>